<proteinExistence type="predicted"/>
<sequence>MLLRHAIGSVLRRRRLERGTTLRQLSESSRISVPYLSEVERGRKEASSEILATLCRVLEITERELLARVAGEYAGLTDGRPAASGLRLVETPSRVESPRVGAPLRVDTPARVEAPARIVELGAREPEHRAVSGRRSTFDAQLLAA</sequence>
<organism evidence="2 3">
    <name type="scientific">Leifsonia poae</name>
    <dbReference type="NCBI Taxonomy" id="110933"/>
    <lineage>
        <taxon>Bacteria</taxon>
        <taxon>Bacillati</taxon>
        <taxon>Actinomycetota</taxon>
        <taxon>Actinomycetes</taxon>
        <taxon>Micrococcales</taxon>
        <taxon>Microbacteriaceae</taxon>
        <taxon>Leifsonia</taxon>
    </lineage>
</organism>
<evidence type="ECO:0000313" key="3">
    <source>
        <dbReference type="Proteomes" id="UP001142372"/>
    </source>
</evidence>
<dbReference type="CDD" id="cd00093">
    <property type="entry name" value="HTH_XRE"/>
    <property type="match status" value="1"/>
</dbReference>
<dbReference type="SMART" id="SM00530">
    <property type="entry name" value="HTH_XRE"/>
    <property type="match status" value="1"/>
</dbReference>
<accession>A0A9W6H9G8</accession>
<dbReference type="PROSITE" id="PS50943">
    <property type="entry name" value="HTH_CROC1"/>
    <property type="match status" value="1"/>
</dbReference>
<dbReference type="InterPro" id="IPR010982">
    <property type="entry name" value="Lambda_DNA-bd_dom_sf"/>
</dbReference>
<dbReference type="GO" id="GO:0003677">
    <property type="term" value="F:DNA binding"/>
    <property type="evidence" value="ECO:0007669"/>
    <property type="project" value="InterPro"/>
</dbReference>
<dbReference type="RefSeq" id="WP_271177024.1">
    <property type="nucleotide sequence ID" value="NZ_BAAAJO010000005.1"/>
</dbReference>
<evidence type="ECO:0000313" key="2">
    <source>
        <dbReference type="EMBL" id="GLJ76369.1"/>
    </source>
</evidence>
<dbReference type="SUPFAM" id="SSF47413">
    <property type="entry name" value="lambda repressor-like DNA-binding domains"/>
    <property type="match status" value="1"/>
</dbReference>
<keyword evidence="3" id="KW-1185">Reference proteome</keyword>
<dbReference type="EMBL" id="BSEN01000006">
    <property type="protein sequence ID" value="GLJ76369.1"/>
    <property type="molecule type" value="Genomic_DNA"/>
</dbReference>
<feature type="domain" description="HTH cro/C1-type" evidence="1">
    <location>
        <begin position="11"/>
        <end position="65"/>
    </location>
</feature>
<dbReference type="Pfam" id="PF01381">
    <property type="entry name" value="HTH_3"/>
    <property type="match status" value="1"/>
</dbReference>
<gene>
    <name evidence="2" type="ORF">GCM10017584_19430</name>
</gene>
<comment type="caution">
    <text evidence="2">The sequence shown here is derived from an EMBL/GenBank/DDBJ whole genome shotgun (WGS) entry which is preliminary data.</text>
</comment>
<dbReference type="AlphaFoldDB" id="A0A9W6H9G8"/>
<reference evidence="2" key="2">
    <citation type="submission" date="2023-01" db="EMBL/GenBank/DDBJ databases">
        <authorList>
            <person name="Sun Q."/>
            <person name="Evtushenko L."/>
        </authorList>
    </citation>
    <scope>NUCLEOTIDE SEQUENCE</scope>
    <source>
        <strain evidence="2">VKM Ac-1401</strain>
    </source>
</reference>
<evidence type="ECO:0000259" key="1">
    <source>
        <dbReference type="PROSITE" id="PS50943"/>
    </source>
</evidence>
<dbReference type="InterPro" id="IPR001387">
    <property type="entry name" value="Cro/C1-type_HTH"/>
</dbReference>
<reference evidence="2" key="1">
    <citation type="journal article" date="2014" name="Int. J. Syst. Evol. Microbiol.">
        <title>Complete genome sequence of Corynebacterium casei LMG S-19264T (=DSM 44701T), isolated from a smear-ripened cheese.</title>
        <authorList>
            <consortium name="US DOE Joint Genome Institute (JGI-PGF)"/>
            <person name="Walter F."/>
            <person name="Albersmeier A."/>
            <person name="Kalinowski J."/>
            <person name="Ruckert C."/>
        </authorList>
    </citation>
    <scope>NUCLEOTIDE SEQUENCE</scope>
    <source>
        <strain evidence="2">VKM Ac-1401</strain>
    </source>
</reference>
<dbReference type="Gene3D" id="1.10.260.40">
    <property type="entry name" value="lambda repressor-like DNA-binding domains"/>
    <property type="match status" value="1"/>
</dbReference>
<dbReference type="Proteomes" id="UP001142372">
    <property type="component" value="Unassembled WGS sequence"/>
</dbReference>
<name>A0A9W6H9G8_9MICO</name>
<protein>
    <submittedName>
        <fullName evidence="2">Transcriptional regulator</fullName>
    </submittedName>
</protein>